<dbReference type="InterPro" id="IPR036388">
    <property type="entry name" value="WH-like_DNA-bd_sf"/>
</dbReference>
<proteinExistence type="predicted"/>
<protein>
    <submittedName>
        <fullName evidence="5">CsgAB operon transcriptional regulatory protein</fullName>
    </submittedName>
</protein>
<sequence length="223" mass="25759">MKSADRITITLLSEISMQSNLLKESLESNLDVTLDILPFSKFIPINNQSKKFCDVVIIDYPKMDEDTFLDYYELQSNYKSPWKEILINCPTDIHSSDLFKWHNLVAVFYVDSNVQSLVKGVSKVLDGEMWLSRRIAQEYIQHFRSCNSINTSRAYTKLTKREKQIIHLLTNGASNVQIADELFVSENTVKTHLHNIFKKINAKNRVQALLWANNNIGIEEKVS</sequence>
<dbReference type="SMART" id="SM00421">
    <property type="entry name" value="HTH_LUXR"/>
    <property type="match status" value="1"/>
</dbReference>
<dbReference type="InterPro" id="IPR016032">
    <property type="entry name" value="Sig_transdc_resp-reg_C-effctor"/>
</dbReference>
<organism evidence="5 6">
    <name type="scientific">Vibrio marisflavi CECT 7928</name>
    <dbReference type="NCBI Taxonomy" id="634439"/>
    <lineage>
        <taxon>Bacteria</taxon>
        <taxon>Pseudomonadati</taxon>
        <taxon>Pseudomonadota</taxon>
        <taxon>Gammaproteobacteria</taxon>
        <taxon>Vibrionales</taxon>
        <taxon>Vibrionaceae</taxon>
        <taxon>Vibrio</taxon>
    </lineage>
</organism>
<evidence type="ECO:0000259" key="4">
    <source>
        <dbReference type="PROSITE" id="PS50043"/>
    </source>
</evidence>
<evidence type="ECO:0000256" key="2">
    <source>
        <dbReference type="ARBA" id="ARBA00023125"/>
    </source>
</evidence>
<dbReference type="Pfam" id="PF21155">
    <property type="entry name" value="VpsT-like_REC"/>
    <property type="match status" value="1"/>
</dbReference>
<dbReference type="PROSITE" id="PS50043">
    <property type="entry name" value="HTH_LUXR_2"/>
    <property type="match status" value="1"/>
</dbReference>
<evidence type="ECO:0000313" key="6">
    <source>
        <dbReference type="Proteomes" id="UP000838748"/>
    </source>
</evidence>
<gene>
    <name evidence="5" type="primary">csgD</name>
    <name evidence="5" type="ORF">VMF7928_02657</name>
</gene>
<dbReference type="SUPFAM" id="SSF46894">
    <property type="entry name" value="C-terminal effector domain of the bipartite response regulators"/>
    <property type="match status" value="1"/>
</dbReference>
<keyword evidence="2" id="KW-0238">DNA-binding</keyword>
<dbReference type="Gene3D" id="1.10.10.10">
    <property type="entry name" value="Winged helix-like DNA-binding domain superfamily/Winged helix DNA-binding domain"/>
    <property type="match status" value="1"/>
</dbReference>
<comment type="caution">
    <text evidence="5">The sequence shown here is derived from an EMBL/GenBank/DDBJ whole genome shotgun (WGS) entry which is preliminary data.</text>
</comment>
<dbReference type="PANTHER" id="PTHR44688">
    <property type="entry name" value="DNA-BINDING TRANSCRIPTIONAL ACTIVATOR DEVR_DOSR"/>
    <property type="match status" value="1"/>
</dbReference>
<accession>A0ABM9A512</accession>
<dbReference type="Pfam" id="PF00196">
    <property type="entry name" value="GerE"/>
    <property type="match status" value="1"/>
</dbReference>
<feature type="domain" description="HTH luxR-type" evidence="4">
    <location>
        <begin position="151"/>
        <end position="216"/>
    </location>
</feature>
<evidence type="ECO:0000313" key="5">
    <source>
        <dbReference type="EMBL" id="CAH0540171.1"/>
    </source>
</evidence>
<evidence type="ECO:0000256" key="1">
    <source>
        <dbReference type="ARBA" id="ARBA00023015"/>
    </source>
</evidence>
<dbReference type="CDD" id="cd06170">
    <property type="entry name" value="LuxR_C_like"/>
    <property type="match status" value="1"/>
</dbReference>
<dbReference type="PROSITE" id="PS00622">
    <property type="entry name" value="HTH_LUXR_1"/>
    <property type="match status" value="1"/>
</dbReference>
<dbReference type="EMBL" id="CAKLDM010000002">
    <property type="protein sequence ID" value="CAH0540171.1"/>
    <property type="molecule type" value="Genomic_DNA"/>
</dbReference>
<reference evidence="5" key="1">
    <citation type="submission" date="2021-11" db="EMBL/GenBank/DDBJ databases">
        <authorList>
            <person name="Rodrigo-Torres L."/>
            <person name="Arahal R. D."/>
            <person name="Lucena T."/>
        </authorList>
    </citation>
    <scope>NUCLEOTIDE SEQUENCE</scope>
    <source>
        <strain evidence="5">CECT 7928</strain>
    </source>
</reference>
<evidence type="ECO:0000256" key="3">
    <source>
        <dbReference type="ARBA" id="ARBA00023163"/>
    </source>
</evidence>
<keyword evidence="3" id="KW-0804">Transcription</keyword>
<dbReference type="PANTHER" id="PTHR44688:SF16">
    <property type="entry name" value="DNA-BINDING TRANSCRIPTIONAL ACTIVATOR DEVR_DOSR"/>
    <property type="match status" value="1"/>
</dbReference>
<dbReference type="RefSeq" id="WP_237362186.1">
    <property type="nucleotide sequence ID" value="NZ_CAKLDM010000002.1"/>
</dbReference>
<name>A0ABM9A512_9VIBR</name>
<keyword evidence="6" id="KW-1185">Reference proteome</keyword>
<dbReference type="Gene3D" id="3.40.50.2300">
    <property type="match status" value="1"/>
</dbReference>
<dbReference type="InterPro" id="IPR000792">
    <property type="entry name" value="Tscrpt_reg_LuxR_C"/>
</dbReference>
<dbReference type="Proteomes" id="UP000838748">
    <property type="component" value="Unassembled WGS sequence"/>
</dbReference>
<keyword evidence="1" id="KW-0805">Transcription regulation</keyword>
<dbReference type="PRINTS" id="PR00038">
    <property type="entry name" value="HTHLUXR"/>
</dbReference>
<dbReference type="InterPro" id="IPR049151">
    <property type="entry name" value="CsgD-like_REC"/>
</dbReference>